<dbReference type="STRING" id="393595.ABO_2597"/>
<comment type="similarity">
    <text evidence="1">Belongs to the bacterial solute-binding protein 1 family.</text>
</comment>
<keyword evidence="5" id="KW-1185">Reference proteome</keyword>
<evidence type="ECO:0000313" key="4">
    <source>
        <dbReference type="EMBL" id="CAL18045.1"/>
    </source>
</evidence>
<dbReference type="HOGENOM" id="CLU_026974_2_1_6"/>
<keyword evidence="2" id="KW-0732">Signal</keyword>
<dbReference type="Pfam" id="PF13416">
    <property type="entry name" value="SBP_bac_8"/>
    <property type="match status" value="1"/>
</dbReference>
<proteinExistence type="inferred from homology"/>
<evidence type="ECO:0000256" key="3">
    <source>
        <dbReference type="PIRSR" id="PIRSR002825-1"/>
    </source>
</evidence>
<dbReference type="PANTHER" id="PTHR30006">
    <property type="entry name" value="THIAMINE-BINDING PERIPLASMIC PROTEIN-RELATED"/>
    <property type="match status" value="1"/>
</dbReference>
<protein>
    <submittedName>
        <fullName evidence="4">Iron ABC transporter periplasmic binding protein</fullName>
    </submittedName>
</protein>
<reference evidence="4 5" key="1">
    <citation type="journal article" date="2006" name="Nat. Biotechnol.">
        <title>Genome sequence of the ubiquitous hydrocarbon-degrading marine bacterium Alcanivorax borkumensis.</title>
        <authorList>
            <person name="Schneiker S."/>
            <person name="Martins dos Santos V.A.P."/>
            <person name="Bartels D."/>
            <person name="Bekel T."/>
            <person name="Brecht M."/>
            <person name="Buhrmester J."/>
            <person name="Chernikova T.N."/>
            <person name="Denaro R."/>
            <person name="Ferrer M."/>
            <person name="Gertler C."/>
            <person name="Goesmann A."/>
            <person name="Golyshina O.V."/>
            <person name="Kaminski F."/>
            <person name="Khachane A.N."/>
            <person name="Lang S."/>
            <person name="Linke B."/>
            <person name="McHardy A.C."/>
            <person name="Meyer F."/>
            <person name="Nechitaylo T."/>
            <person name="Puehler A."/>
            <person name="Regenhardt D."/>
            <person name="Rupp O."/>
            <person name="Sabirova J.S."/>
            <person name="Selbitschka W."/>
            <person name="Yakimov M.M."/>
            <person name="Timmis K.N."/>
            <person name="Vorhoelter F.-J."/>
            <person name="Weidner S."/>
            <person name="Kaiser O."/>
            <person name="Golyshin P.N."/>
        </authorList>
    </citation>
    <scope>NUCLEOTIDE SEQUENCE [LARGE SCALE GENOMIC DNA]</scope>
    <source>
        <strain evidence="5">ATCC 700651 / DSM 11573 / NCIMB 13689 / SK2</strain>
    </source>
</reference>
<evidence type="ECO:0000256" key="1">
    <source>
        <dbReference type="ARBA" id="ARBA00008520"/>
    </source>
</evidence>
<accession>Q0VLA3</accession>
<gene>
    <name evidence="4" type="ordered locus">ABO_2597</name>
</gene>
<dbReference type="Gene3D" id="3.40.190.10">
    <property type="entry name" value="Periplasmic binding protein-like II"/>
    <property type="match status" value="2"/>
</dbReference>
<dbReference type="GO" id="GO:0046872">
    <property type="term" value="F:metal ion binding"/>
    <property type="evidence" value="ECO:0007669"/>
    <property type="project" value="UniProtKB-KW"/>
</dbReference>
<dbReference type="PIRSF" id="PIRSF002825">
    <property type="entry name" value="CfbpA"/>
    <property type="match status" value="1"/>
</dbReference>
<dbReference type="InterPro" id="IPR006059">
    <property type="entry name" value="SBP"/>
</dbReference>
<organism evidence="4 5">
    <name type="scientific">Alcanivorax borkumensis (strain ATCC 700651 / DSM 11573 / NCIMB 13689 / SK2)</name>
    <dbReference type="NCBI Taxonomy" id="393595"/>
    <lineage>
        <taxon>Bacteria</taxon>
        <taxon>Pseudomonadati</taxon>
        <taxon>Pseudomonadota</taxon>
        <taxon>Gammaproteobacteria</taxon>
        <taxon>Oceanospirillales</taxon>
        <taxon>Alcanivoracaceae</taxon>
        <taxon>Alcanivorax</taxon>
    </lineage>
</organism>
<dbReference type="GO" id="GO:0030288">
    <property type="term" value="C:outer membrane-bounded periplasmic space"/>
    <property type="evidence" value="ECO:0007669"/>
    <property type="project" value="TreeGrafter"/>
</dbReference>
<name>Q0VLA3_ALCBS</name>
<evidence type="ECO:0000256" key="2">
    <source>
        <dbReference type="ARBA" id="ARBA00022729"/>
    </source>
</evidence>
<feature type="binding site" evidence="3">
    <location>
        <position position="229"/>
    </location>
    <ligand>
        <name>Fe cation</name>
        <dbReference type="ChEBI" id="CHEBI:24875"/>
    </ligand>
</feature>
<evidence type="ECO:0000313" key="5">
    <source>
        <dbReference type="Proteomes" id="UP000008871"/>
    </source>
</evidence>
<keyword evidence="3" id="KW-0408">Iron</keyword>
<feature type="binding site" evidence="3">
    <location>
        <position position="228"/>
    </location>
    <ligand>
        <name>Fe cation</name>
        <dbReference type="ChEBI" id="CHEBI:24875"/>
    </ligand>
</feature>
<dbReference type="Proteomes" id="UP000008871">
    <property type="component" value="Chromosome"/>
</dbReference>
<dbReference type="AlphaFoldDB" id="Q0VLA3"/>
<dbReference type="EMBL" id="AM286690">
    <property type="protein sequence ID" value="CAL18045.1"/>
    <property type="molecule type" value="Genomic_DNA"/>
</dbReference>
<sequence length="341" mass="37762">MERMDMRVFGIIVGAVIMASGLWGCSEPAADEELVVYTSRNDHLIKPVFDAYTEATGVRIRYITDNAAALTARLQAEGERSPADMLITVDAGNLWNAAEKGLLSPVESEVLSNNVPAALTDPKKQWYGLTVRARTLVYSRDRIQPSELSTYENLADPQWKGRLCLRTSKKVYNQSLVATMIERQGKEKTEEIVRGWVANLATDVFSNDTALMEAIVAGQCDVGIVNTYYYGRMKRDNPQLPLELFWANQDTSGVHVNISGAGVTVNAPHPEKAKDLLEWLTQPAAQELLADRNLEYPVNASVKPPEEVRSWGEFKADDLNVSVAGALQVEAVKLMDRAGYR</sequence>
<dbReference type="KEGG" id="abo:ABO_2597"/>
<dbReference type="PANTHER" id="PTHR30006:SF15">
    <property type="entry name" value="IRON-UTILIZATION PERIPLASMIC PROTEIN"/>
    <property type="match status" value="1"/>
</dbReference>
<dbReference type="eggNOG" id="COG1840">
    <property type="taxonomic scope" value="Bacteria"/>
</dbReference>
<keyword evidence="3" id="KW-0479">Metal-binding</keyword>
<dbReference type="SUPFAM" id="SSF53850">
    <property type="entry name" value="Periplasmic binding protein-like II"/>
    <property type="match status" value="1"/>
</dbReference>
<dbReference type="InterPro" id="IPR026045">
    <property type="entry name" value="Ferric-bd"/>
</dbReference>